<evidence type="ECO:0000256" key="1">
    <source>
        <dbReference type="ARBA" id="ARBA00000971"/>
    </source>
</evidence>
<dbReference type="PANTHER" id="PTHR43811:SF19">
    <property type="entry name" value="39 KDA FK506-BINDING NUCLEAR PROTEIN"/>
    <property type="match status" value="1"/>
</dbReference>
<dbReference type="GO" id="GO:0003755">
    <property type="term" value="F:peptidyl-prolyl cis-trans isomerase activity"/>
    <property type="evidence" value="ECO:0007669"/>
    <property type="project" value="UniProtKB-KW"/>
</dbReference>
<dbReference type="InterPro" id="IPR041232">
    <property type="entry name" value="NPL"/>
</dbReference>
<dbReference type="InterPro" id="IPR023566">
    <property type="entry name" value="PPIase_Fpr3/Fpr4-like"/>
</dbReference>
<keyword evidence="3 5" id="KW-0697">Rotamase</keyword>
<dbReference type="OrthoDB" id="77911at2759"/>
<dbReference type="STRING" id="763406.A0A1E3NJL2"/>
<feature type="compositionally biased region" description="Basic and acidic residues" evidence="7">
    <location>
        <begin position="259"/>
        <end position="269"/>
    </location>
</feature>
<feature type="region of interest" description="Disordered" evidence="7">
    <location>
        <begin position="167"/>
        <end position="197"/>
    </location>
</feature>
<evidence type="ECO:0000256" key="2">
    <source>
        <dbReference type="ARBA" id="ARBA00007838"/>
    </source>
</evidence>
<proteinExistence type="inferred from homology"/>
<feature type="domain" description="PPIase FKBP-type" evidence="8">
    <location>
        <begin position="311"/>
        <end position="397"/>
    </location>
</feature>
<name>A0A1E3NJL2_9ASCO</name>
<comment type="similarity">
    <text evidence="2">Belongs to the FKBP-type PPIase family. FKBP3/4 subfamily.</text>
</comment>
<dbReference type="InterPro" id="IPR001179">
    <property type="entry name" value="PPIase_FKBP_dom"/>
</dbReference>
<evidence type="ECO:0000259" key="8">
    <source>
        <dbReference type="PROSITE" id="PS50059"/>
    </source>
</evidence>
<dbReference type="Pfam" id="PF17800">
    <property type="entry name" value="NPL"/>
    <property type="match status" value="1"/>
</dbReference>
<feature type="compositionally biased region" description="Basic and acidic residues" evidence="7">
    <location>
        <begin position="228"/>
        <end position="239"/>
    </location>
</feature>
<feature type="region of interest" description="Disordered" evidence="7">
    <location>
        <begin position="57"/>
        <end position="125"/>
    </location>
</feature>
<dbReference type="Proteomes" id="UP000094455">
    <property type="component" value="Unassembled WGS sequence"/>
</dbReference>
<evidence type="ECO:0000256" key="6">
    <source>
        <dbReference type="PROSITE-ProRule" id="PRU00277"/>
    </source>
</evidence>
<gene>
    <name evidence="9" type="ORF">PICMEDRAFT_34125</name>
</gene>
<dbReference type="InterPro" id="IPR046357">
    <property type="entry name" value="PPIase_dom_sf"/>
</dbReference>
<dbReference type="RefSeq" id="XP_019017379.1">
    <property type="nucleotide sequence ID" value="XM_019162866.1"/>
</dbReference>
<dbReference type="GeneID" id="30179553"/>
<comment type="catalytic activity">
    <reaction evidence="1 5 6">
        <text>[protein]-peptidylproline (omega=180) = [protein]-peptidylproline (omega=0)</text>
        <dbReference type="Rhea" id="RHEA:16237"/>
        <dbReference type="Rhea" id="RHEA-COMP:10747"/>
        <dbReference type="Rhea" id="RHEA-COMP:10748"/>
        <dbReference type="ChEBI" id="CHEBI:83833"/>
        <dbReference type="ChEBI" id="CHEBI:83834"/>
        <dbReference type="EC" id="5.2.1.8"/>
    </reaction>
</comment>
<organism evidence="9 10">
    <name type="scientific">Pichia membranifaciens NRRL Y-2026</name>
    <dbReference type="NCBI Taxonomy" id="763406"/>
    <lineage>
        <taxon>Eukaryota</taxon>
        <taxon>Fungi</taxon>
        <taxon>Dikarya</taxon>
        <taxon>Ascomycota</taxon>
        <taxon>Saccharomycotina</taxon>
        <taxon>Pichiomycetes</taxon>
        <taxon>Pichiales</taxon>
        <taxon>Pichiaceae</taxon>
        <taxon>Pichia</taxon>
    </lineage>
</organism>
<feature type="compositionally biased region" description="Basic and acidic residues" evidence="7">
    <location>
        <begin position="89"/>
        <end position="98"/>
    </location>
</feature>
<feature type="compositionally biased region" description="Basic residues" evidence="7">
    <location>
        <begin position="249"/>
        <end position="258"/>
    </location>
</feature>
<dbReference type="Gene3D" id="2.60.120.340">
    <property type="entry name" value="Nucleoplasmin core domain"/>
    <property type="match status" value="1"/>
</dbReference>
<protein>
    <recommendedName>
        <fullName evidence="5">FK506-binding protein</fullName>
        <ecNumber evidence="5">5.2.1.8</ecNumber>
    </recommendedName>
</protein>
<dbReference type="Gene3D" id="3.10.50.40">
    <property type="match status" value="1"/>
</dbReference>
<dbReference type="SUPFAM" id="SSF54534">
    <property type="entry name" value="FKBP-like"/>
    <property type="match status" value="1"/>
</dbReference>
<evidence type="ECO:0000313" key="10">
    <source>
        <dbReference type="Proteomes" id="UP000094455"/>
    </source>
</evidence>
<reference evidence="9 10" key="1">
    <citation type="journal article" date="2016" name="Proc. Natl. Acad. Sci. U.S.A.">
        <title>Comparative genomics of biotechnologically important yeasts.</title>
        <authorList>
            <person name="Riley R."/>
            <person name="Haridas S."/>
            <person name="Wolfe K.H."/>
            <person name="Lopes M.R."/>
            <person name="Hittinger C.T."/>
            <person name="Goeker M."/>
            <person name="Salamov A.A."/>
            <person name="Wisecaver J.H."/>
            <person name="Long T.M."/>
            <person name="Calvey C.H."/>
            <person name="Aerts A.L."/>
            <person name="Barry K.W."/>
            <person name="Choi C."/>
            <person name="Clum A."/>
            <person name="Coughlan A.Y."/>
            <person name="Deshpande S."/>
            <person name="Douglass A.P."/>
            <person name="Hanson S.J."/>
            <person name="Klenk H.-P."/>
            <person name="LaButti K.M."/>
            <person name="Lapidus A."/>
            <person name="Lindquist E.A."/>
            <person name="Lipzen A.M."/>
            <person name="Meier-Kolthoff J.P."/>
            <person name="Ohm R.A."/>
            <person name="Otillar R.P."/>
            <person name="Pangilinan J.L."/>
            <person name="Peng Y."/>
            <person name="Rokas A."/>
            <person name="Rosa C.A."/>
            <person name="Scheuner C."/>
            <person name="Sibirny A.A."/>
            <person name="Slot J.C."/>
            <person name="Stielow J.B."/>
            <person name="Sun H."/>
            <person name="Kurtzman C.P."/>
            <person name="Blackwell M."/>
            <person name="Grigoriev I.V."/>
            <person name="Jeffries T.W."/>
        </authorList>
    </citation>
    <scope>NUCLEOTIDE SEQUENCE [LARGE SCALE GENOMIC DNA]</scope>
    <source>
        <strain evidence="9 10">NRRL Y-2026</strain>
    </source>
</reference>
<feature type="compositionally biased region" description="Acidic residues" evidence="7">
    <location>
        <begin position="63"/>
        <end position="86"/>
    </location>
</feature>
<accession>A0A1E3NJL2</accession>
<dbReference type="GO" id="GO:0000785">
    <property type="term" value="C:chromatin"/>
    <property type="evidence" value="ECO:0007669"/>
    <property type="project" value="TreeGrafter"/>
</dbReference>
<evidence type="ECO:0000256" key="3">
    <source>
        <dbReference type="ARBA" id="ARBA00023110"/>
    </source>
</evidence>
<keyword evidence="10" id="KW-1185">Reference proteome</keyword>
<evidence type="ECO:0000256" key="4">
    <source>
        <dbReference type="ARBA" id="ARBA00023235"/>
    </source>
</evidence>
<feature type="compositionally biased region" description="Acidic residues" evidence="7">
    <location>
        <begin position="99"/>
        <end position="122"/>
    </location>
</feature>
<dbReference type="EC" id="5.2.1.8" evidence="5"/>
<evidence type="ECO:0000313" key="9">
    <source>
        <dbReference type="EMBL" id="ODQ46266.1"/>
    </source>
</evidence>
<dbReference type="PANTHER" id="PTHR43811">
    <property type="entry name" value="FKBP-TYPE PEPTIDYL-PROLYL CIS-TRANS ISOMERASE FKPA"/>
    <property type="match status" value="1"/>
</dbReference>
<dbReference type="Pfam" id="PF00254">
    <property type="entry name" value="FKBP_C"/>
    <property type="match status" value="1"/>
</dbReference>
<evidence type="ECO:0000256" key="5">
    <source>
        <dbReference type="PIRNR" id="PIRNR001473"/>
    </source>
</evidence>
<sequence length="397" mass="44126">MSGLLPLASYNLELTPFSPQPCQSDDFPITVRITLASIEPEAVDEKKEPSTLRILKKTAVFEDGSDDDSSDEDEESDEECEDDDCNGCETKDGKKKQEDEEDDEDDEEDDEEDEEDLDEEGVEEHVICTLSPSTQFQQTLDLTILPDEEVFFVVTGSYTVHLTGNYVEHPNDEEEDDYVYGSDDEEDYDDGEYDLTPDEDEIIDDEIEYDLDELDNVEDIEGKIEELVEEDKKSKKREIEESEEPESKKSKKDKKAKKEKTVKFDKDLEQGPTGPAAEKESPKAKPAVKTLPGGVIVEDKTVGTGPVCKKGQKVGVRYIGKLKNGKVFDKNTSGRPFHFGLGKGEVIKGWDVGVAGMAVGGERRIVIPAPMAYGSSKLPGIPANSELTFDVKLLSIK</sequence>
<dbReference type="PIRSF" id="PIRSF001473">
    <property type="entry name" value="FK506-bp_FPR3"/>
    <property type="match status" value="1"/>
</dbReference>
<dbReference type="GO" id="GO:0005730">
    <property type="term" value="C:nucleolus"/>
    <property type="evidence" value="ECO:0007669"/>
    <property type="project" value="TreeGrafter"/>
</dbReference>
<evidence type="ECO:0000256" key="7">
    <source>
        <dbReference type="SAM" id="MobiDB-lite"/>
    </source>
</evidence>
<feature type="compositionally biased region" description="Acidic residues" evidence="7">
    <location>
        <begin position="171"/>
        <end position="197"/>
    </location>
</feature>
<feature type="region of interest" description="Disordered" evidence="7">
    <location>
        <begin position="228"/>
        <end position="287"/>
    </location>
</feature>
<dbReference type="EMBL" id="KV454003">
    <property type="protein sequence ID" value="ODQ46266.1"/>
    <property type="molecule type" value="Genomic_DNA"/>
</dbReference>
<keyword evidence="4 5" id="KW-0413">Isomerase</keyword>
<dbReference type="AlphaFoldDB" id="A0A1E3NJL2"/>
<dbReference type="PROSITE" id="PS50059">
    <property type="entry name" value="FKBP_PPIASE"/>
    <property type="match status" value="1"/>
</dbReference>